<reference evidence="1 2" key="1">
    <citation type="submission" date="2021-07" db="EMBL/GenBank/DDBJ databases">
        <authorList>
            <consortium name="Genoscope - CEA"/>
            <person name="William W."/>
        </authorList>
    </citation>
    <scope>NUCLEOTIDE SEQUENCE [LARGE SCALE GENOMIC DNA]</scope>
</reference>
<feature type="non-terminal residue" evidence="1">
    <location>
        <position position="1"/>
    </location>
</feature>
<dbReference type="AlphaFoldDB" id="A0A8D9M0W8"/>
<proteinExistence type="predicted"/>
<dbReference type="Gramene" id="A02p31730.2_BraZ1">
    <property type="protein sequence ID" value="A02p31730.2_BraZ1.CDS"/>
    <property type="gene ID" value="A02g31730.2_BraZ1"/>
</dbReference>
<sequence>CQCRTRITNPIARIRSLARCLSRGAKRLCGGEKISGHIKLTSVFTMALSPTTRRFRTMLSFNTSLTHMLYK</sequence>
<protein>
    <submittedName>
        <fullName evidence="1">Uncharacterized protein</fullName>
    </submittedName>
</protein>
<evidence type="ECO:0000313" key="2">
    <source>
        <dbReference type="Proteomes" id="UP000694005"/>
    </source>
</evidence>
<organism evidence="1 2">
    <name type="scientific">Brassica campestris</name>
    <name type="common">Field mustard</name>
    <dbReference type="NCBI Taxonomy" id="3711"/>
    <lineage>
        <taxon>Eukaryota</taxon>
        <taxon>Viridiplantae</taxon>
        <taxon>Streptophyta</taxon>
        <taxon>Embryophyta</taxon>
        <taxon>Tracheophyta</taxon>
        <taxon>Spermatophyta</taxon>
        <taxon>Magnoliopsida</taxon>
        <taxon>eudicotyledons</taxon>
        <taxon>Gunneridae</taxon>
        <taxon>Pentapetalae</taxon>
        <taxon>rosids</taxon>
        <taxon>malvids</taxon>
        <taxon>Brassicales</taxon>
        <taxon>Brassicaceae</taxon>
        <taxon>Brassiceae</taxon>
        <taxon>Brassica</taxon>
    </lineage>
</organism>
<dbReference type="Proteomes" id="UP000694005">
    <property type="component" value="Chromosome A02"/>
</dbReference>
<name>A0A8D9M0W8_BRACM</name>
<gene>
    <name evidence="1" type="ORF">BRAPAZ1V2_A02P31730.2</name>
</gene>
<dbReference type="EMBL" id="LS974618">
    <property type="protein sequence ID" value="CAG7894221.1"/>
    <property type="molecule type" value="Genomic_DNA"/>
</dbReference>
<evidence type="ECO:0000313" key="1">
    <source>
        <dbReference type="EMBL" id="CAG7894221.1"/>
    </source>
</evidence>
<accession>A0A8D9M0W8</accession>